<organism evidence="2 3">
    <name type="scientific">Rhizopus oryzae</name>
    <name type="common">Mucormycosis agent</name>
    <name type="synonym">Rhizopus arrhizus var. delemar</name>
    <dbReference type="NCBI Taxonomy" id="64495"/>
    <lineage>
        <taxon>Eukaryota</taxon>
        <taxon>Fungi</taxon>
        <taxon>Fungi incertae sedis</taxon>
        <taxon>Mucoromycota</taxon>
        <taxon>Mucoromycotina</taxon>
        <taxon>Mucoromycetes</taxon>
        <taxon>Mucorales</taxon>
        <taxon>Mucorineae</taxon>
        <taxon>Rhizopodaceae</taxon>
        <taxon>Rhizopus</taxon>
    </lineage>
</organism>
<feature type="region of interest" description="Disordered" evidence="1">
    <location>
        <begin position="87"/>
        <end position="112"/>
    </location>
</feature>
<dbReference type="OrthoDB" id="411372at2759"/>
<feature type="region of interest" description="Disordered" evidence="1">
    <location>
        <begin position="1"/>
        <end position="27"/>
    </location>
</feature>
<evidence type="ECO:0000313" key="3">
    <source>
        <dbReference type="Proteomes" id="UP000717996"/>
    </source>
</evidence>
<dbReference type="Proteomes" id="UP000717996">
    <property type="component" value="Unassembled WGS sequence"/>
</dbReference>
<dbReference type="EMBL" id="JAANIT010000212">
    <property type="protein sequence ID" value="KAG1550415.1"/>
    <property type="molecule type" value="Genomic_DNA"/>
</dbReference>
<dbReference type="AlphaFoldDB" id="A0A9P6YJV7"/>
<accession>A0A9P6YJV7</accession>
<evidence type="ECO:0000313" key="2">
    <source>
        <dbReference type="EMBL" id="KAG1550415.1"/>
    </source>
</evidence>
<evidence type="ECO:0000256" key="1">
    <source>
        <dbReference type="SAM" id="MobiDB-lite"/>
    </source>
</evidence>
<name>A0A9P6YJV7_RHIOR</name>
<protein>
    <submittedName>
        <fullName evidence="2">Uncharacterized protein</fullName>
    </submittedName>
</protein>
<feature type="compositionally biased region" description="Low complexity" evidence="1">
    <location>
        <begin position="15"/>
        <end position="25"/>
    </location>
</feature>
<gene>
    <name evidence="2" type="ORF">G6F51_002460</name>
</gene>
<sequence>MSPYGTSAGTIGIKTTNNNSNTPPNVSFIGRRTTAEQLMDPFASSAPAVSLFGQYESSLLWRNSSPRTNMSSTDFIGLHSSPRESIDHHHHLFGSSSSSNNRPYLPTTTARNNSHSYFSNNFSTSIPEHNQRSFINNDHGYDLNDAMLPSSLNDLFTPTELQARRLREQEHSTGNDWMMDNQQQQWRVPFLTRSSNEFYEDNKSTMTAAINIPGGNNNHEANILSSAYLQQDDIIPQQQDDEVQFFMEDDEVIPNNHKISGHD</sequence>
<reference evidence="2" key="1">
    <citation type="journal article" date="2020" name="Microb. Genom.">
        <title>Genetic diversity of clinical and environmental Mucorales isolates obtained from an investigation of mucormycosis cases among solid organ transplant recipients.</title>
        <authorList>
            <person name="Nguyen M.H."/>
            <person name="Kaul D."/>
            <person name="Muto C."/>
            <person name="Cheng S.J."/>
            <person name="Richter R.A."/>
            <person name="Bruno V.M."/>
            <person name="Liu G."/>
            <person name="Beyhan S."/>
            <person name="Sundermann A.J."/>
            <person name="Mounaud S."/>
            <person name="Pasculle A.W."/>
            <person name="Nierman W.C."/>
            <person name="Driscoll E."/>
            <person name="Cumbie R."/>
            <person name="Clancy C.J."/>
            <person name="Dupont C.L."/>
        </authorList>
    </citation>
    <scope>NUCLEOTIDE SEQUENCE</scope>
    <source>
        <strain evidence="2">GL16</strain>
    </source>
</reference>
<comment type="caution">
    <text evidence="2">The sequence shown here is derived from an EMBL/GenBank/DDBJ whole genome shotgun (WGS) entry which is preliminary data.</text>
</comment>
<proteinExistence type="predicted"/>